<feature type="compositionally biased region" description="Polar residues" evidence="1">
    <location>
        <begin position="39"/>
        <end position="59"/>
    </location>
</feature>
<dbReference type="AlphaFoldDB" id="K0KXN0"/>
<feature type="compositionally biased region" description="Low complexity" evidence="1">
    <location>
        <begin position="60"/>
        <end position="73"/>
    </location>
</feature>
<feature type="compositionally biased region" description="Basic and acidic residues" evidence="1">
    <location>
        <begin position="1"/>
        <end position="24"/>
    </location>
</feature>
<dbReference type="HOGENOM" id="CLU_399130_0_0_1"/>
<gene>
    <name evidence="3" type="ORF">BN7_5394</name>
</gene>
<feature type="domain" description="Skg3/CAF120-like PH-like" evidence="2">
    <location>
        <begin position="230"/>
        <end position="331"/>
    </location>
</feature>
<feature type="compositionally biased region" description="Low complexity" evidence="1">
    <location>
        <begin position="369"/>
        <end position="392"/>
    </location>
</feature>
<name>K0KXN0_WICCF</name>
<feature type="compositionally biased region" description="Polar residues" evidence="1">
    <location>
        <begin position="669"/>
        <end position="690"/>
    </location>
</feature>
<sequence length="690" mass="76637">MAIKDLFKLKKKEQQPKVEAKDSKFQSSGSQGFQGPQGIQNTQSQGTQGPFTDSSENVPSTSTSFTSNNTDFIPTSSNSNIYNQYNNLNSNQDIPRELVPIITLINCQNSRIYLQDQLYLNIEKNDGGLEQDLSYQIVDGLIKGNQLILHNSNNEFKPISINLLEATVKLVANELSLILSSSNKLAYHLKFTSLDQLQNWISSIKLSNFEFNHLNQSYTASLLSSKATLLSDIHVLMAETKYKTGEWVNIKFKQDSNWIKSYCIITPSDKSKKNKKVKNGSIQFYTSSKANKKHLICSINSIDSCFAVYPNHVDLIDDSTLLRLNGDLNIYNLGLKIDDIDTDPTSPISRTNSIKSNSPPPSGGGNLGGLRSRSNSNRSHLRSSSISSIGSSKSLKSWNINNTSLYILPKTHNAVKNFETLIRFLLPLYDSFQLYGRPKRLISEKNDYGSLLFGLPSLPHTEYLTSQLARDLIQQSWSKILTNDEFFNYNLLFSNKIQSLYQSTQGFKGFGDLKKTLNNEITFEDPIIKFNNNLTIPDFQIDPQQTPKYAFSINDLPINANDNSNSNFNLNAPLSAGPTSSTTPVQGQGHLRIPSSSSNFQNQNQSLLNSSSYLQNSLNYGNNGNQVPIIKSPRLRSNSTNIGNSNSTNFGPNLSINNTSNGNSNQTSPILSNGFTNDKTNPTNSIPAVA</sequence>
<dbReference type="InterPro" id="IPR058155">
    <property type="entry name" value="Skg3/CAF120-like_PH"/>
</dbReference>
<feature type="compositionally biased region" description="Low complexity" evidence="1">
    <location>
        <begin position="344"/>
        <end position="357"/>
    </location>
</feature>
<keyword evidence="4" id="KW-1185">Reference proteome</keyword>
<evidence type="ECO:0000259" key="2">
    <source>
        <dbReference type="Pfam" id="PF25381"/>
    </source>
</evidence>
<comment type="caution">
    <text evidence="3">The sequence shown here is derived from an EMBL/GenBank/DDBJ whole genome shotgun (WGS) entry which is preliminary data.</text>
</comment>
<dbReference type="InParanoid" id="K0KXN0"/>
<dbReference type="Proteomes" id="UP000009328">
    <property type="component" value="Unassembled WGS sequence"/>
</dbReference>
<accession>K0KXN0</accession>
<dbReference type="STRING" id="1206466.K0KXN0"/>
<dbReference type="Pfam" id="PF25381">
    <property type="entry name" value="PH_26"/>
    <property type="match status" value="2"/>
</dbReference>
<reference evidence="3 4" key="1">
    <citation type="journal article" date="2012" name="Eukaryot. Cell">
        <title>Draft genome sequence of Wickerhamomyces ciferrii NRRL Y-1031 F-60-10.</title>
        <authorList>
            <person name="Schneider J."/>
            <person name="Andrea H."/>
            <person name="Blom J."/>
            <person name="Jaenicke S."/>
            <person name="Ruckert C."/>
            <person name="Schorsch C."/>
            <person name="Szczepanowski R."/>
            <person name="Farwick M."/>
            <person name="Goesmann A."/>
            <person name="Puhler A."/>
            <person name="Schaffer S."/>
            <person name="Tauch A."/>
            <person name="Kohler T."/>
            <person name="Brinkrolf K."/>
        </authorList>
    </citation>
    <scope>NUCLEOTIDE SEQUENCE [LARGE SCALE GENOMIC DNA]</scope>
    <source>
        <strain evidence="4">ATCC 14091 / BCRC 22168 / CBS 111 / JCM 3599 / NBRC 0793 / NRRL Y-1031 F-60-10</strain>
    </source>
</reference>
<dbReference type="FunCoup" id="K0KXN0">
    <property type="interactions" value="36"/>
</dbReference>
<feature type="compositionally biased region" description="Low complexity" evidence="1">
    <location>
        <begin position="637"/>
        <end position="668"/>
    </location>
</feature>
<dbReference type="EMBL" id="CAIF01000212">
    <property type="protein sequence ID" value="CCH45808.1"/>
    <property type="molecule type" value="Genomic_DNA"/>
</dbReference>
<feature type="region of interest" description="Disordered" evidence="1">
    <location>
        <begin position="629"/>
        <end position="690"/>
    </location>
</feature>
<evidence type="ECO:0000313" key="4">
    <source>
        <dbReference type="Proteomes" id="UP000009328"/>
    </source>
</evidence>
<dbReference type="eggNOG" id="ENOG502RYUU">
    <property type="taxonomic scope" value="Eukaryota"/>
</dbReference>
<evidence type="ECO:0000313" key="3">
    <source>
        <dbReference type="EMBL" id="CCH45808.1"/>
    </source>
</evidence>
<feature type="compositionally biased region" description="Polar residues" evidence="1">
    <location>
        <begin position="577"/>
        <end position="586"/>
    </location>
</feature>
<feature type="compositionally biased region" description="Low complexity" evidence="1">
    <location>
        <begin position="25"/>
        <end position="38"/>
    </location>
</feature>
<feature type="region of interest" description="Disordered" evidence="1">
    <location>
        <begin position="1"/>
        <end position="73"/>
    </location>
</feature>
<feature type="region of interest" description="Disordered" evidence="1">
    <location>
        <begin position="569"/>
        <end position="603"/>
    </location>
</feature>
<feature type="region of interest" description="Disordered" evidence="1">
    <location>
        <begin position="344"/>
        <end position="392"/>
    </location>
</feature>
<feature type="domain" description="Skg3/CAF120-like PH-like" evidence="2">
    <location>
        <begin position="396"/>
        <end position="453"/>
    </location>
</feature>
<organism evidence="3 4">
    <name type="scientific">Wickerhamomyces ciferrii (strain ATCC 14091 / BCRC 22168 / CBS 111 / JCM 3599 / NBRC 0793 / NRRL Y-1031 F-60-10)</name>
    <name type="common">Yeast</name>
    <name type="synonym">Pichia ciferrii</name>
    <dbReference type="NCBI Taxonomy" id="1206466"/>
    <lineage>
        <taxon>Eukaryota</taxon>
        <taxon>Fungi</taxon>
        <taxon>Dikarya</taxon>
        <taxon>Ascomycota</taxon>
        <taxon>Saccharomycotina</taxon>
        <taxon>Saccharomycetes</taxon>
        <taxon>Phaffomycetales</taxon>
        <taxon>Wickerhamomycetaceae</taxon>
        <taxon>Wickerhamomyces</taxon>
    </lineage>
</organism>
<protein>
    <recommendedName>
        <fullName evidence="2">Skg3/CAF120-like PH-like domain-containing protein</fullName>
    </recommendedName>
</protein>
<evidence type="ECO:0000256" key="1">
    <source>
        <dbReference type="SAM" id="MobiDB-lite"/>
    </source>
</evidence>
<proteinExistence type="predicted"/>